<dbReference type="SUPFAM" id="SSF52540">
    <property type="entry name" value="P-loop containing nucleoside triphosphate hydrolases"/>
    <property type="match status" value="1"/>
</dbReference>
<dbReference type="PROSITE" id="PS51419">
    <property type="entry name" value="RAB"/>
    <property type="match status" value="1"/>
</dbReference>
<accession>A0AA35SRG3</accession>
<dbReference type="PROSITE" id="PS51421">
    <property type="entry name" value="RAS"/>
    <property type="match status" value="1"/>
</dbReference>
<dbReference type="EMBL" id="CASHTH010002680">
    <property type="protein sequence ID" value="CAI8033616.1"/>
    <property type="molecule type" value="Genomic_DNA"/>
</dbReference>
<sequence>MSRPKSTSRWSAASTALAGDDEVVAETFKVLVLGGSDVGKTSVVRYFTAGGNVPRLLPTVGMDFTDVVVTVSGTRVRLRVWDTAGQERFFTFTKQFFRGTQGIILMYDITSMASYQTLMKWLQTIHQMGMESVVTVMVGNKVDLEGKREVPLQTASKLASRKGFEYIETSAVSGKNVHTSFYKLAESLIFSRGIFLPGEEVEARMQGGLTSSRAENGTFKVEDRSKEERRRAAISNRKLRHDSERERSKGSSGGCCS</sequence>
<keyword evidence="3" id="KW-0449">Lipoprotein</keyword>
<keyword evidence="1" id="KW-0547">Nucleotide-binding</keyword>
<name>A0AA35SRG3_GEOBA</name>
<dbReference type="Proteomes" id="UP001174909">
    <property type="component" value="Unassembled WGS sequence"/>
</dbReference>
<keyword evidence="2" id="KW-0342">GTP-binding</keyword>
<dbReference type="SMART" id="SM00175">
    <property type="entry name" value="RAB"/>
    <property type="match status" value="1"/>
</dbReference>
<dbReference type="SMART" id="SM00174">
    <property type="entry name" value="RHO"/>
    <property type="match status" value="1"/>
</dbReference>
<dbReference type="SMART" id="SM00176">
    <property type="entry name" value="RAN"/>
    <property type="match status" value="1"/>
</dbReference>
<dbReference type="AlphaFoldDB" id="A0AA35SRG3"/>
<dbReference type="GO" id="GO:0003924">
    <property type="term" value="F:GTPase activity"/>
    <property type="evidence" value="ECO:0007669"/>
    <property type="project" value="InterPro"/>
</dbReference>
<dbReference type="InterPro" id="IPR001806">
    <property type="entry name" value="Small_GTPase"/>
</dbReference>
<organism evidence="5 6">
    <name type="scientific">Geodia barretti</name>
    <name type="common">Barrett's horny sponge</name>
    <dbReference type="NCBI Taxonomy" id="519541"/>
    <lineage>
        <taxon>Eukaryota</taxon>
        <taxon>Metazoa</taxon>
        <taxon>Porifera</taxon>
        <taxon>Demospongiae</taxon>
        <taxon>Heteroscleromorpha</taxon>
        <taxon>Tetractinellida</taxon>
        <taxon>Astrophorina</taxon>
        <taxon>Geodiidae</taxon>
        <taxon>Geodia</taxon>
    </lineage>
</organism>
<evidence type="ECO:0000256" key="4">
    <source>
        <dbReference type="SAM" id="MobiDB-lite"/>
    </source>
</evidence>
<keyword evidence="6" id="KW-1185">Reference proteome</keyword>
<dbReference type="InterPro" id="IPR005225">
    <property type="entry name" value="Small_GTP-bd"/>
</dbReference>
<reference evidence="5" key="1">
    <citation type="submission" date="2023-03" db="EMBL/GenBank/DDBJ databases">
        <authorList>
            <person name="Steffen K."/>
            <person name="Cardenas P."/>
        </authorList>
    </citation>
    <scope>NUCLEOTIDE SEQUENCE</scope>
</reference>
<feature type="compositionally biased region" description="Basic and acidic residues" evidence="4">
    <location>
        <begin position="220"/>
        <end position="231"/>
    </location>
</feature>
<evidence type="ECO:0000313" key="6">
    <source>
        <dbReference type="Proteomes" id="UP001174909"/>
    </source>
</evidence>
<dbReference type="CDD" id="cd00154">
    <property type="entry name" value="Rab"/>
    <property type="match status" value="1"/>
</dbReference>
<comment type="caution">
    <text evidence="5">The sequence shown here is derived from an EMBL/GenBank/DDBJ whole genome shotgun (WGS) entry which is preliminary data.</text>
</comment>
<evidence type="ECO:0000313" key="5">
    <source>
        <dbReference type="EMBL" id="CAI8033616.1"/>
    </source>
</evidence>
<dbReference type="GO" id="GO:0005525">
    <property type="term" value="F:GTP binding"/>
    <property type="evidence" value="ECO:0007669"/>
    <property type="project" value="UniProtKB-KW"/>
</dbReference>
<evidence type="ECO:0000256" key="3">
    <source>
        <dbReference type="ARBA" id="ARBA00023288"/>
    </source>
</evidence>
<gene>
    <name evidence="5" type="ORF">GBAR_LOCUS18966</name>
</gene>
<proteinExistence type="predicted"/>
<feature type="region of interest" description="Disordered" evidence="4">
    <location>
        <begin position="207"/>
        <end position="257"/>
    </location>
</feature>
<dbReference type="InterPro" id="IPR027417">
    <property type="entry name" value="P-loop_NTPase"/>
</dbReference>
<dbReference type="Pfam" id="PF00071">
    <property type="entry name" value="Ras"/>
    <property type="match status" value="1"/>
</dbReference>
<dbReference type="FunFam" id="3.40.50.300:FF:001129">
    <property type="entry name" value="ras-related protein Rab-44 isoform X2"/>
    <property type="match status" value="1"/>
</dbReference>
<dbReference type="PANTHER" id="PTHR47977">
    <property type="entry name" value="RAS-RELATED PROTEIN RAB"/>
    <property type="match status" value="1"/>
</dbReference>
<protein>
    <submittedName>
        <fullName evidence="5">Ras-related protein Rab-15</fullName>
    </submittedName>
</protein>
<dbReference type="NCBIfam" id="TIGR00231">
    <property type="entry name" value="small_GTP"/>
    <property type="match status" value="1"/>
</dbReference>
<dbReference type="PRINTS" id="PR00449">
    <property type="entry name" value="RASTRNSFRMNG"/>
</dbReference>
<dbReference type="InterPro" id="IPR050227">
    <property type="entry name" value="Rab"/>
</dbReference>
<evidence type="ECO:0000256" key="2">
    <source>
        <dbReference type="ARBA" id="ARBA00023134"/>
    </source>
</evidence>
<dbReference type="SMART" id="SM00177">
    <property type="entry name" value="ARF"/>
    <property type="match status" value="1"/>
</dbReference>
<dbReference type="Gene3D" id="3.40.50.300">
    <property type="entry name" value="P-loop containing nucleotide triphosphate hydrolases"/>
    <property type="match status" value="1"/>
</dbReference>
<evidence type="ECO:0000256" key="1">
    <source>
        <dbReference type="ARBA" id="ARBA00022741"/>
    </source>
</evidence>
<dbReference type="SMART" id="SM00173">
    <property type="entry name" value="RAS"/>
    <property type="match status" value="1"/>
</dbReference>